<dbReference type="EMBL" id="CP006643">
    <property type="protein sequence ID" value="AGX06537.1"/>
    <property type="molecule type" value="Genomic_DNA"/>
</dbReference>
<accession>U5LIS5</accession>
<reference evidence="1 2" key="1">
    <citation type="submission" date="2013-07" db="EMBL/GenBank/DDBJ databases">
        <title>Complete genome sequence of Bacillus infantis NRRL B-14911 that has potential to induce cardiac disease by antigenic mimicry.</title>
        <authorList>
            <person name="Massilamany C."/>
            <person name="Smith T.P.L."/>
            <person name="Loy J.D."/>
            <person name="Barletta R."/>
            <person name="Reddy J."/>
        </authorList>
    </citation>
    <scope>NUCLEOTIDE SEQUENCE [LARGE SCALE GENOMIC DNA]</scope>
    <source>
        <strain evidence="1 2">NRRL B-14911</strain>
    </source>
</reference>
<sequence length="138" mass="16273">MEKNPKRVEHQLYFQTTDARKINIDFKPGFFDALQLLKPYPSAHFCQILFDQNTSHRIYSRLNHTDMKQLQYDNEPGGRENLLRENNGINYRLLSSLLIKTSRNSVSFAMQVPDSRVKTKEKSPLPSLVEYKRQKRTL</sequence>
<gene>
    <name evidence="1" type="ORF">N288_23490</name>
</gene>
<dbReference type="HOGENOM" id="CLU_1851139_0_0_9"/>
<dbReference type="Proteomes" id="UP000017805">
    <property type="component" value="Chromosome"/>
</dbReference>
<organism evidence="1 2">
    <name type="scientific">Bacillus infantis NRRL B-14911</name>
    <dbReference type="NCBI Taxonomy" id="1367477"/>
    <lineage>
        <taxon>Bacteria</taxon>
        <taxon>Bacillati</taxon>
        <taxon>Bacillota</taxon>
        <taxon>Bacilli</taxon>
        <taxon>Bacillales</taxon>
        <taxon>Bacillaceae</taxon>
        <taxon>Bacillus</taxon>
    </lineage>
</organism>
<keyword evidence="2" id="KW-1185">Reference proteome</keyword>
<evidence type="ECO:0000313" key="1">
    <source>
        <dbReference type="EMBL" id="AGX06537.1"/>
    </source>
</evidence>
<dbReference type="OrthoDB" id="2866542at2"/>
<protein>
    <submittedName>
        <fullName evidence="1">Uncharacterized protein</fullName>
    </submittedName>
</protein>
<dbReference type="AlphaFoldDB" id="U5LIS5"/>
<evidence type="ECO:0000313" key="2">
    <source>
        <dbReference type="Proteomes" id="UP000017805"/>
    </source>
</evidence>
<proteinExistence type="predicted"/>
<dbReference type="KEGG" id="bif:N288_23490"/>
<dbReference type="RefSeq" id="WP_022544491.1">
    <property type="nucleotide sequence ID" value="NC_022524.1"/>
</dbReference>
<name>U5LIS5_9BACI</name>
<dbReference type="PATRIC" id="fig|1367477.3.peg.4687"/>